<organism evidence="12 13">
    <name type="scientific">Exiguobacterium mexicanum</name>
    <dbReference type="NCBI Taxonomy" id="340146"/>
    <lineage>
        <taxon>Bacteria</taxon>
        <taxon>Bacillati</taxon>
        <taxon>Bacillota</taxon>
        <taxon>Bacilli</taxon>
        <taxon>Bacillales</taxon>
        <taxon>Bacillales Family XII. Incertae Sedis</taxon>
        <taxon>Exiguobacterium</taxon>
    </lineage>
</organism>
<keyword evidence="6 10" id="KW-0548">Nucleotidyltransferase</keyword>
<comment type="catalytic activity">
    <reaction evidence="9 10">
        <text>dTTP + alpha-D-glucose 1-phosphate + H(+) = dTDP-alpha-D-glucose + diphosphate</text>
        <dbReference type="Rhea" id="RHEA:15225"/>
        <dbReference type="ChEBI" id="CHEBI:15378"/>
        <dbReference type="ChEBI" id="CHEBI:33019"/>
        <dbReference type="ChEBI" id="CHEBI:37568"/>
        <dbReference type="ChEBI" id="CHEBI:57477"/>
        <dbReference type="ChEBI" id="CHEBI:58601"/>
        <dbReference type="EC" id="2.7.7.24"/>
    </reaction>
</comment>
<dbReference type="EMBL" id="JASWER010000003">
    <property type="protein sequence ID" value="MDL5376409.1"/>
    <property type="molecule type" value="Genomic_DNA"/>
</dbReference>
<evidence type="ECO:0000256" key="9">
    <source>
        <dbReference type="ARBA" id="ARBA00049336"/>
    </source>
</evidence>
<evidence type="ECO:0000256" key="1">
    <source>
        <dbReference type="ARBA" id="ARBA00001946"/>
    </source>
</evidence>
<dbReference type="InterPro" id="IPR029044">
    <property type="entry name" value="Nucleotide-diphossugar_trans"/>
</dbReference>
<gene>
    <name evidence="12" type="primary">rfbA</name>
    <name evidence="12" type="ORF">QR695_05255</name>
</gene>
<keyword evidence="7 10" id="KW-0479">Metal-binding</keyword>
<keyword evidence="5 10" id="KW-0808">Transferase</keyword>
<dbReference type="NCBIfam" id="TIGR01207">
    <property type="entry name" value="rmlA"/>
    <property type="match status" value="1"/>
</dbReference>
<evidence type="ECO:0000313" key="13">
    <source>
        <dbReference type="Proteomes" id="UP001230807"/>
    </source>
</evidence>
<feature type="domain" description="Nucleotidyl transferase" evidence="11">
    <location>
        <begin position="2"/>
        <end position="238"/>
    </location>
</feature>
<evidence type="ECO:0000259" key="11">
    <source>
        <dbReference type="Pfam" id="PF00483"/>
    </source>
</evidence>
<keyword evidence="8 10" id="KW-0460">Magnesium</keyword>
<dbReference type="Pfam" id="PF00483">
    <property type="entry name" value="NTP_transferase"/>
    <property type="match status" value="1"/>
</dbReference>
<evidence type="ECO:0000256" key="4">
    <source>
        <dbReference type="ARBA" id="ARBA00017654"/>
    </source>
</evidence>
<dbReference type="RefSeq" id="WP_214718222.1">
    <property type="nucleotide sequence ID" value="NZ_CP183077.1"/>
</dbReference>
<accession>A0ABT7MMI5</accession>
<comment type="cofactor">
    <cofactor evidence="1">
        <name>Mg(2+)</name>
        <dbReference type="ChEBI" id="CHEBI:18420"/>
    </cofactor>
</comment>
<evidence type="ECO:0000256" key="8">
    <source>
        <dbReference type="ARBA" id="ARBA00022842"/>
    </source>
</evidence>
<keyword evidence="13" id="KW-1185">Reference proteome</keyword>
<dbReference type="SUPFAM" id="SSF53448">
    <property type="entry name" value="Nucleotide-diphospho-sugar transferases"/>
    <property type="match status" value="1"/>
</dbReference>
<evidence type="ECO:0000313" key="12">
    <source>
        <dbReference type="EMBL" id="MDL5376409.1"/>
    </source>
</evidence>
<name>A0ABT7MMI5_9BACL</name>
<dbReference type="Proteomes" id="UP001230807">
    <property type="component" value="Unassembled WGS sequence"/>
</dbReference>
<evidence type="ECO:0000256" key="6">
    <source>
        <dbReference type="ARBA" id="ARBA00022695"/>
    </source>
</evidence>
<evidence type="ECO:0000256" key="2">
    <source>
        <dbReference type="ARBA" id="ARBA00010480"/>
    </source>
</evidence>
<dbReference type="InterPro" id="IPR005835">
    <property type="entry name" value="NTP_transferase_dom"/>
</dbReference>
<dbReference type="PANTHER" id="PTHR43532:SF1">
    <property type="entry name" value="GLUCOSE-1-PHOSPHATE THYMIDYLYLTRANSFERASE 1"/>
    <property type="match status" value="1"/>
</dbReference>
<evidence type="ECO:0000256" key="7">
    <source>
        <dbReference type="ARBA" id="ARBA00022723"/>
    </source>
</evidence>
<dbReference type="GO" id="GO:0008879">
    <property type="term" value="F:glucose-1-phosphate thymidylyltransferase activity"/>
    <property type="evidence" value="ECO:0007669"/>
    <property type="project" value="UniProtKB-EC"/>
</dbReference>
<protein>
    <recommendedName>
        <fullName evidence="4 10">Glucose-1-phosphate thymidylyltransferase</fullName>
        <ecNumber evidence="3 10">2.7.7.24</ecNumber>
    </recommendedName>
</protein>
<proteinExistence type="inferred from homology"/>
<dbReference type="InterPro" id="IPR005907">
    <property type="entry name" value="G1P_thy_trans_s"/>
</dbReference>
<comment type="function">
    <text evidence="10">Catalyzes the formation of dTDP-glucose, from dTTP and glucose 1-phosphate, as well as its pyrophosphorolysis.</text>
</comment>
<evidence type="ECO:0000256" key="5">
    <source>
        <dbReference type="ARBA" id="ARBA00022679"/>
    </source>
</evidence>
<dbReference type="EC" id="2.7.7.24" evidence="3 10"/>
<dbReference type="PANTHER" id="PTHR43532">
    <property type="entry name" value="GLUCOSE-1-PHOSPHATE THYMIDYLYLTRANSFERASE"/>
    <property type="match status" value="1"/>
</dbReference>
<reference evidence="12 13" key="1">
    <citation type="submission" date="2023-06" db="EMBL/GenBank/DDBJ databases">
        <title>Influencing factors and mechanism of Cr(VI) reduction by facultative anaerobic Exiguobacterium sp. PY14.</title>
        <authorList>
            <person name="Zou L."/>
        </authorList>
    </citation>
    <scope>NUCLEOTIDE SEQUENCE [LARGE SCALE GENOMIC DNA]</scope>
    <source>
        <strain evidence="12 13">PY14</strain>
    </source>
</reference>
<dbReference type="CDD" id="cd02538">
    <property type="entry name" value="G1P_TT_short"/>
    <property type="match status" value="1"/>
</dbReference>
<sequence length="323" mass="36171">MKGIILAGGNGTRLYPMTKAVSKQLLPIYDKPLIYYPMSVLMLAGIREILLISTPQDIGGYERLFGDGHQLGIDISYKVQTKPVGLADAFILGADFIGDDSVCLILGDNVFYGPDLTRFLKHAQSKKQGATVFGYPVKDPRAFGVVEFDSQNRVVSIEEKPAEPKSNYAVPGLYFYDNQVVEFAKRVEPSARGELEITSINNMYLERGELNVVLFGRGMAWLDTGTPEGMIKAAVFVQTVQERQGYYIACLEEIAWRRGFISRDELKDIGLTLKMTDYGQYLLSLVEEGERTDANDSSDWRSRVHRFKFHKTLTGKTSDVPHS</sequence>
<comment type="similarity">
    <text evidence="2 10">Belongs to the glucose-1-phosphate thymidylyltransferase family.</text>
</comment>
<evidence type="ECO:0000256" key="10">
    <source>
        <dbReference type="RuleBase" id="RU003706"/>
    </source>
</evidence>
<evidence type="ECO:0000256" key="3">
    <source>
        <dbReference type="ARBA" id="ARBA00012461"/>
    </source>
</evidence>
<dbReference type="Gene3D" id="3.90.550.10">
    <property type="entry name" value="Spore Coat Polysaccharide Biosynthesis Protein SpsA, Chain A"/>
    <property type="match status" value="1"/>
</dbReference>
<comment type="caution">
    <text evidence="12">The sequence shown here is derived from an EMBL/GenBank/DDBJ whole genome shotgun (WGS) entry which is preliminary data.</text>
</comment>